<dbReference type="InterPro" id="IPR013584">
    <property type="entry name" value="RAP"/>
</dbReference>
<evidence type="ECO:0000313" key="3">
    <source>
        <dbReference type="EMBL" id="SBS85096.1"/>
    </source>
</evidence>
<dbReference type="PROSITE" id="PS51286">
    <property type="entry name" value="RAP"/>
    <property type="match status" value="1"/>
</dbReference>
<dbReference type="Pfam" id="PF08373">
    <property type="entry name" value="RAP"/>
    <property type="match status" value="1"/>
</dbReference>
<name>A0A1A8W1S4_PLAOA</name>
<dbReference type="Proteomes" id="UP000078560">
    <property type="component" value="Unassembled WGS sequence"/>
</dbReference>
<evidence type="ECO:0000256" key="1">
    <source>
        <dbReference type="SAM" id="MobiDB-lite"/>
    </source>
</evidence>
<proteinExistence type="predicted"/>
<evidence type="ECO:0000313" key="4">
    <source>
        <dbReference type="Proteomes" id="UP000078560"/>
    </source>
</evidence>
<protein>
    <recommendedName>
        <fullName evidence="2">RAP domain-containing protein</fullName>
    </recommendedName>
</protein>
<feature type="region of interest" description="Disordered" evidence="1">
    <location>
        <begin position="791"/>
        <end position="815"/>
    </location>
</feature>
<dbReference type="AlphaFoldDB" id="A0A1A8W1S4"/>
<dbReference type="SMART" id="SM00952">
    <property type="entry name" value="RAP"/>
    <property type="match status" value="1"/>
</dbReference>
<feature type="domain" description="RAP" evidence="2">
    <location>
        <begin position="831"/>
        <end position="889"/>
    </location>
</feature>
<accession>A0A1A8W1S4</accession>
<evidence type="ECO:0000259" key="2">
    <source>
        <dbReference type="PROSITE" id="PS51286"/>
    </source>
</evidence>
<reference evidence="4" key="1">
    <citation type="submission" date="2016-05" db="EMBL/GenBank/DDBJ databases">
        <authorList>
            <person name="Naeem Raeece"/>
        </authorList>
    </citation>
    <scope>NUCLEOTIDE SEQUENCE [LARGE SCALE GENOMIC DNA]</scope>
</reference>
<sequence length="965" mass="113291">MLSLDTRKKKIKKNKINSVVASRPYQGTGEETTVQGWDRIGKDTLDTAAYWSVWEKGNRCSSEKKGEHFFNKGRKWKLLLCALGRGSPAIVNLGMRYAREKTGNFYFHVRGIIYKGKTNGYYEQKFSMEKLKKILLCEQIDLETFKKIVNQGIIEKKDNSMDIEDILLMLLVLYKNYSHYRDVFSEEYYNKACTNLCNGVKLKIHYLYTSKMLIYTMNILTNLKLIDNNILDAYTNKCYYFVKIEEYEIDDLIHFISIFSKICILKKDSKFSHLKRFNWPLIKTICDKLTYNFDMLFVLDKDNAYSFRLRKALQEEIRHINKEGGVDRSNRVDDPHNDVHKDVLFPKHKRPFGKEITDFHALCSNNPFVQDSTALLQNHGVKSSSRMETPTPVRDKDMTLLKDGECFINPLLIISKSLKELNYTHISLINEVVNRIRKLFLNEDKVCFMLNSHLVNKIFYIMQCYLFLKLEHHMFYKSVLNRFKGYLVHCNSLVSLFFLLAKNKFFPSKTVDIFDLIFLHNVKEERYDSKSLINLLESYAIHKYRRCDVIDCLLSRLRLSKVEISMGHHGHIRNGGGAAGAGDRGDDHCNKWGNESLCDKIRILHSLFLLDIYEEELIQDLCNTLTERTIHILSHKLLIKLLLTFSYFSIENCYVYNLIIKNLIKYDIIIDNVYLTQLKICELALRTEHVPNVYMNLDVECLEYMNYIRNKEKNVEYNIKSYLQSNVKNILLSFNLSPLEEVPIGPYNVDFVEEDHTFFRISKKFIHHKGRSLSMGENGSSEIVQNEYESNMKKKQHIGTNNSQPRGDNDADWDTTQTPSLLDAKLESKKIIVEVNGEHHFYRNSKAYTSLSKLKHKLLSDLGYIVVNIPYFDWGILKTDLDKKAYIKKLLSENSNLYLRNVLPLRQKIEVSKQSHNEETLQPDQLNDIRQSIQHCKHKTEFLNSIREVRRKNKLRFLKRKAKRV</sequence>
<dbReference type="EMBL" id="FLQU01000393">
    <property type="protein sequence ID" value="SBS85096.1"/>
    <property type="molecule type" value="Genomic_DNA"/>
</dbReference>
<gene>
    <name evidence="3" type="ORF">POVCU2_0029660</name>
</gene>
<organism evidence="3 4">
    <name type="scientific">Plasmodium ovale curtisi</name>
    <dbReference type="NCBI Taxonomy" id="864141"/>
    <lineage>
        <taxon>Eukaryota</taxon>
        <taxon>Sar</taxon>
        <taxon>Alveolata</taxon>
        <taxon>Apicomplexa</taxon>
        <taxon>Aconoidasida</taxon>
        <taxon>Haemosporida</taxon>
        <taxon>Plasmodiidae</taxon>
        <taxon>Plasmodium</taxon>
        <taxon>Plasmodium (Plasmodium)</taxon>
    </lineage>
</organism>